<reference evidence="2 3" key="1">
    <citation type="journal article" date="2008" name="BMC Genomics">
        <title>Complete genome of Phenylobacterium zucineum - a novel facultative intracellular bacterium isolated from human erythroleukemia cell line K562.</title>
        <authorList>
            <person name="Luo Y."/>
            <person name="Xu X."/>
            <person name="Ding Z."/>
            <person name="Liu Z."/>
            <person name="Zhang B."/>
            <person name="Yan Z."/>
            <person name="Sun J."/>
            <person name="Hu S."/>
            <person name="Hu X."/>
        </authorList>
    </citation>
    <scope>NUCLEOTIDE SEQUENCE [LARGE SCALE GENOMIC DNA]</scope>
    <source>
        <strain evidence="2 3">HLK1</strain>
    </source>
</reference>
<evidence type="ECO:0000259" key="1">
    <source>
        <dbReference type="Pfam" id="PF07110"/>
    </source>
</evidence>
<dbReference type="HOGENOM" id="CLU_115019_3_3_5"/>
<dbReference type="Gene3D" id="3.30.70.100">
    <property type="match status" value="1"/>
</dbReference>
<accession>B4RGM5</accession>
<evidence type="ECO:0000313" key="3">
    <source>
        <dbReference type="Proteomes" id="UP000001868"/>
    </source>
</evidence>
<dbReference type="AlphaFoldDB" id="B4RGM5"/>
<dbReference type="RefSeq" id="WP_012523069.1">
    <property type="nucleotide sequence ID" value="NC_011144.1"/>
</dbReference>
<gene>
    <name evidence="2" type="ordered locus">PHZ_c2522</name>
</gene>
<dbReference type="NCBIfam" id="TIGR02118">
    <property type="entry name" value="EthD family reductase"/>
    <property type="match status" value="1"/>
</dbReference>
<sequence>MIKLTFCLHRRPELSREAFQDYWRNTHAPLVRSVAETLRIRRYVQVHSLADEVGMGMAASRGSPGPYDGVAELWFDSIESILENGRRPEAREAAALLLEDERRFIDLARSPIWLGEEHVVI</sequence>
<dbReference type="Proteomes" id="UP000001868">
    <property type="component" value="Chromosome"/>
</dbReference>
<dbReference type="STRING" id="450851.PHZ_c2522"/>
<dbReference type="SUPFAM" id="SSF54909">
    <property type="entry name" value="Dimeric alpha+beta barrel"/>
    <property type="match status" value="1"/>
</dbReference>
<dbReference type="Pfam" id="PF07110">
    <property type="entry name" value="EthD"/>
    <property type="match status" value="1"/>
</dbReference>
<feature type="domain" description="EthD" evidence="1">
    <location>
        <begin position="11"/>
        <end position="107"/>
    </location>
</feature>
<dbReference type="KEGG" id="pzu:PHZ_c2522"/>
<organism evidence="2 3">
    <name type="scientific">Phenylobacterium zucineum (strain HLK1)</name>
    <dbReference type="NCBI Taxonomy" id="450851"/>
    <lineage>
        <taxon>Bacteria</taxon>
        <taxon>Pseudomonadati</taxon>
        <taxon>Pseudomonadota</taxon>
        <taxon>Alphaproteobacteria</taxon>
        <taxon>Caulobacterales</taxon>
        <taxon>Caulobacteraceae</taxon>
        <taxon>Phenylobacterium</taxon>
    </lineage>
</organism>
<dbReference type="InterPro" id="IPR011008">
    <property type="entry name" value="Dimeric_a/b-barrel"/>
</dbReference>
<dbReference type="InterPro" id="IPR009799">
    <property type="entry name" value="EthD_dom"/>
</dbReference>
<dbReference type="EMBL" id="CP000747">
    <property type="protein sequence ID" value="ACG78931.1"/>
    <property type="molecule type" value="Genomic_DNA"/>
</dbReference>
<dbReference type="OrthoDB" id="6369070at2"/>
<name>B4RGM5_PHEZH</name>
<proteinExistence type="predicted"/>
<dbReference type="eggNOG" id="ENOG5030J76">
    <property type="taxonomic scope" value="Bacteria"/>
</dbReference>
<protein>
    <recommendedName>
        <fullName evidence="1">EthD domain-containing protein</fullName>
    </recommendedName>
</protein>
<keyword evidence="3" id="KW-1185">Reference proteome</keyword>
<dbReference type="GO" id="GO:0016491">
    <property type="term" value="F:oxidoreductase activity"/>
    <property type="evidence" value="ECO:0007669"/>
    <property type="project" value="InterPro"/>
</dbReference>
<evidence type="ECO:0000313" key="2">
    <source>
        <dbReference type="EMBL" id="ACG78931.1"/>
    </source>
</evidence>